<dbReference type="EMBL" id="WEKT01000007">
    <property type="protein sequence ID" value="MZI92848.1"/>
    <property type="molecule type" value="Genomic_DNA"/>
</dbReference>
<dbReference type="GO" id="GO:0005829">
    <property type="term" value="C:cytosol"/>
    <property type="evidence" value="ECO:0007669"/>
    <property type="project" value="InterPro"/>
</dbReference>
<organism evidence="3 4">
    <name type="scientific">Vibrio eleionomae</name>
    <dbReference type="NCBI Taxonomy" id="2653505"/>
    <lineage>
        <taxon>Bacteria</taxon>
        <taxon>Pseudomonadati</taxon>
        <taxon>Pseudomonadota</taxon>
        <taxon>Gammaproteobacteria</taxon>
        <taxon>Vibrionales</taxon>
        <taxon>Vibrionaceae</taxon>
        <taxon>Vibrio</taxon>
    </lineage>
</organism>
<dbReference type="Proteomes" id="UP000462621">
    <property type="component" value="Unassembled WGS sequence"/>
</dbReference>
<dbReference type="SUPFAM" id="SSF47616">
    <property type="entry name" value="GST C-terminal domain-like"/>
    <property type="match status" value="1"/>
</dbReference>
<dbReference type="InterPro" id="IPR036249">
    <property type="entry name" value="Thioredoxin-like_sf"/>
</dbReference>
<accession>A0A7X4LJ18</accession>
<sequence length="212" mass="24191">MLTLYIYEHCPFCARVRYVAGLLQIPFQEKVLSYDDVDTPTRLVGKKAVPILQKENGEAMAESMDIIHYFLSLRIPAAPELSLSEDVANWQTEAFPLLQKVGYPRWSSLGLGEFLTLSSREIWQKNKETDVLNFERLIADSKEIAEQVSEHIARVESLLFPSQGIPTLIDEAVIYSLLRGWVCQPEIEWPESVMTWLRRRSLATGVSVMMAD</sequence>
<dbReference type="InterPro" id="IPR036282">
    <property type="entry name" value="Glutathione-S-Trfase_C_sf"/>
</dbReference>
<evidence type="ECO:0000313" key="3">
    <source>
        <dbReference type="EMBL" id="MZI92848.1"/>
    </source>
</evidence>
<dbReference type="RefSeq" id="WP_161154145.1">
    <property type="nucleotide sequence ID" value="NZ_WEKT01000007.1"/>
</dbReference>
<protein>
    <submittedName>
        <fullName evidence="3">Glutaredoxin 2</fullName>
    </submittedName>
</protein>
<comment type="caution">
    <text evidence="3">The sequence shown here is derived from an EMBL/GenBank/DDBJ whole genome shotgun (WGS) entry which is preliminary data.</text>
</comment>
<feature type="domain" description="Glutaredoxin 2 C-terminal" evidence="1">
    <location>
        <begin position="87"/>
        <end position="208"/>
    </location>
</feature>
<keyword evidence="4" id="KW-1185">Reference proteome</keyword>
<evidence type="ECO:0000313" key="4">
    <source>
        <dbReference type="Proteomes" id="UP000462621"/>
    </source>
</evidence>
<dbReference type="AlphaFoldDB" id="A0A7X4LJ18"/>
<dbReference type="SUPFAM" id="SSF52833">
    <property type="entry name" value="Thioredoxin-like"/>
    <property type="match status" value="1"/>
</dbReference>
<reference evidence="3 4" key="1">
    <citation type="submission" date="2019-10" db="EMBL/GenBank/DDBJ databases">
        <title>Vibrio sp. nov. isolated from a shrimp pond.</title>
        <authorList>
            <person name="Gomez-Gil B."/>
            <person name="Enciso-Ibarra J."/>
            <person name="Enciso-Ibarra K."/>
            <person name="Bolan-Mejia C."/>
        </authorList>
    </citation>
    <scope>NUCLEOTIDE SEQUENCE [LARGE SCALE GENOMIC DNA]</scope>
    <source>
        <strain evidence="3 4">CAIM 722</strain>
    </source>
</reference>
<gene>
    <name evidence="3" type="primary">grxB</name>
    <name evidence="3" type="ORF">F9817_06525</name>
</gene>
<dbReference type="NCBIfam" id="TIGR02182">
    <property type="entry name" value="GRXB"/>
    <property type="match status" value="1"/>
</dbReference>
<dbReference type="Pfam" id="PF04399">
    <property type="entry name" value="Glutaredoxin2_C"/>
    <property type="match status" value="1"/>
</dbReference>
<feature type="domain" description="GST N-terminal" evidence="2">
    <location>
        <begin position="4"/>
        <end position="72"/>
    </location>
</feature>
<dbReference type="InterPro" id="IPR011767">
    <property type="entry name" value="GLR_AS"/>
</dbReference>
<dbReference type="Gene3D" id="1.20.1050.10">
    <property type="match status" value="1"/>
</dbReference>
<dbReference type="InterPro" id="IPR007494">
    <property type="entry name" value="Glutaredoxin2_C"/>
</dbReference>
<dbReference type="InterPro" id="IPR004045">
    <property type="entry name" value="Glutathione_S-Trfase_N"/>
</dbReference>
<dbReference type="InterPro" id="IPR011901">
    <property type="entry name" value="Grx2"/>
</dbReference>
<evidence type="ECO:0000259" key="1">
    <source>
        <dbReference type="Pfam" id="PF04399"/>
    </source>
</evidence>
<dbReference type="Pfam" id="PF13417">
    <property type="entry name" value="GST_N_3"/>
    <property type="match status" value="1"/>
</dbReference>
<dbReference type="PROSITE" id="PS00195">
    <property type="entry name" value="GLUTAREDOXIN_1"/>
    <property type="match status" value="1"/>
</dbReference>
<evidence type="ECO:0000259" key="2">
    <source>
        <dbReference type="Pfam" id="PF13417"/>
    </source>
</evidence>
<dbReference type="Gene3D" id="3.40.30.10">
    <property type="entry name" value="Glutaredoxin"/>
    <property type="match status" value="1"/>
</dbReference>
<proteinExistence type="predicted"/>
<name>A0A7X4LJ18_9VIBR</name>
<dbReference type="NCBIfam" id="NF007702">
    <property type="entry name" value="PRK10387.1"/>
    <property type="match status" value="1"/>
</dbReference>